<gene>
    <name evidence="3" type="ORF">GCM10017600_30490</name>
</gene>
<feature type="signal peptide" evidence="2">
    <location>
        <begin position="1"/>
        <end position="17"/>
    </location>
</feature>
<dbReference type="AlphaFoldDB" id="A0A9W6MDC3"/>
<feature type="chain" id="PRO_5040733309" description="Septum formation-related domain-containing protein" evidence="2">
    <location>
        <begin position="18"/>
        <end position="211"/>
    </location>
</feature>
<sequence length="211" mass="20871">MAVVAAGTLLVSAVTGAAVLVGGVDRGTADGAPASVLPTGQGSSASRSPSAGAVPTGRAPAPAATGAPQDQGAIAYIDDMRPGTCVNDVSDGVVLGKDSGVLPLADCADAHNGEVLASFPLPAGGWPGDGTVRTLAVDGCLDRLSPIFERSPFGDQLASLAFVPLREEWPDDRLVVCVAVRRGSGFLFKPVDPEPAAPPTRAAPPLGAGAA</sequence>
<evidence type="ECO:0000256" key="1">
    <source>
        <dbReference type="SAM" id="MobiDB-lite"/>
    </source>
</evidence>
<feature type="region of interest" description="Disordered" evidence="1">
    <location>
        <begin position="190"/>
        <end position="211"/>
    </location>
</feature>
<proteinExistence type="predicted"/>
<evidence type="ECO:0000256" key="2">
    <source>
        <dbReference type="SAM" id="SignalP"/>
    </source>
</evidence>
<reference evidence="3" key="1">
    <citation type="journal article" date="2014" name="Int. J. Syst. Evol. Microbiol.">
        <title>Complete genome sequence of Corynebacterium casei LMG S-19264T (=DSM 44701T), isolated from a smear-ripened cheese.</title>
        <authorList>
            <consortium name="US DOE Joint Genome Institute (JGI-PGF)"/>
            <person name="Walter F."/>
            <person name="Albersmeier A."/>
            <person name="Kalinowski J."/>
            <person name="Ruckert C."/>
        </authorList>
    </citation>
    <scope>NUCLEOTIDE SEQUENCE</scope>
    <source>
        <strain evidence="3">VKM Ac-2007</strain>
    </source>
</reference>
<comment type="caution">
    <text evidence="3">The sequence shown here is derived from an EMBL/GenBank/DDBJ whole genome shotgun (WGS) entry which is preliminary data.</text>
</comment>
<dbReference type="RefSeq" id="WP_271218092.1">
    <property type="nucleotide sequence ID" value="NZ_BAAAVD010000045.1"/>
</dbReference>
<organism evidence="3 4">
    <name type="scientific">Streptosporangium carneum</name>
    <dbReference type="NCBI Taxonomy" id="47481"/>
    <lineage>
        <taxon>Bacteria</taxon>
        <taxon>Bacillati</taxon>
        <taxon>Actinomycetota</taxon>
        <taxon>Actinomycetes</taxon>
        <taxon>Streptosporangiales</taxon>
        <taxon>Streptosporangiaceae</taxon>
        <taxon>Streptosporangium</taxon>
    </lineage>
</organism>
<evidence type="ECO:0000313" key="4">
    <source>
        <dbReference type="Proteomes" id="UP001143474"/>
    </source>
</evidence>
<protein>
    <recommendedName>
        <fullName evidence="5">Septum formation-related domain-containing protein</fullName>
    </recommendedName>
</protein>
<feature type="region of interest" description="Disordered" evidence="1">
    <location>
        <begin position="32"/>
        <end position="68"/>
    </location>
</feature>
<evidence type="ECO:0000313" key="3">
    <source>
        <dbReference type="EMBL" id="GLK09643.1"/>
    </source>
</evidence>
<dbReference type="Proteomes" id="UP001143474">
    <property type="component" value="Unassembled WGS sequence"/>
</dbReference>
<dbReference type="EMBL" id="BSEV01000005">
    <property type="protein sequence ID" value="GLK09643.1"/>
    <property type="molecule type" value="Genomic_DNA"/>
</dbReference>
<accession>A0A9W6MDC3</accession>
<keyword evidence="4" id="KW-1185">Reference proteome</keyword>
<feature type="compositionally biased region" description="Low complexity" evidence="1">
    <location>
        <begin position="40"/>
        <end position="68"/>
    </location>
</feature>
<evidence type="ECO:0008006" key="5">
    <source>
        <dbReference type="Google" id="ProtNLM"/>
    </source>
</evidence>
<name>A0A9W6MDC3_9ACTN</name>
<reference evidence="3" key="2">
    <citation type="submission" date="2023-01" db="EMBL/GenBank/DDBJ databases">
        <authorList>
            <person name="Sun Q."/>
            <person name="Evtushenko L."/>
        </authorList>
    </citation>
    <scope>NUCLEOTIDE SEQUENCE</scope>
    <source>
        <strain evidence="3">VKM Ac-2007</strain>
    </source>
</reference>
<feature type="compositionally biased region" description="Pro residues" evidence="1">
    <location>
        <begin position="193"/>
        <end position="202"/>
    </location>
</feature>
<keyword evidence="2" id="KW-0732">Signal</keyword>